<reference evidence="3 4" key="1">
    <citation type="journal article" date="2022" name="Nat. Ecol. Evol.">
        <title>A masculinizing supergene underlies an exaggerated male reproductive morph in a spider.</title>
        <authorList>
            <person name="Hendrickx F."/>
            <person name="De Corte Z."/>
            <person name="Sonet G."/>
            <person name="Van Belleghem S.M."/>
            <person name="Kostlbacher S."/>
            <person name="Vangestel C."/>
        </authorList>
    </citation>
    <scope>NUCLEOTIDE SEQUENCE [LARGE SCALE GENOMIC DNA]</scope>
    <source>
        <strain evidence="3">W744_W776</strain>
    </source>
</reference>
<dbReference type="InterPro" id="IPR008160">
    <property type="entry name" value="Collagen"/>
</dbReference>
<organism evidence="3 4">
    <name type="scientific">Oedothorax gibbosus</name>
    <dbReference type="NCBI Taxonomy" id="931172"/>
    <lineage>
        <taxon>Eukaryota</taxon>
        <taxon>Metazoa</taxon>
        <taxon>Ecdysozoa</taxon>
        <taxon>Arthropoda</taxon>
        <taxon>Chelicerata</taxon>
        <taxon>Arachnida</taxon>
        <taxon>Araneae</taxon>
        <taxon>Araneomorphae</taxon>
        <taxon>Entelegynae</taxon>
        <taxon>Araneoidea</taxon>
        <taxon>Linyphiidae</taxon>
        <taxon>Erigoninae</taxon>
        <taxon>Oedothorax</taxon>
    </lineage>
</organism>
<feature type="signal peptide" evidence="2">
    <location>
        <begin position="1"/>
        <end position="30"/>
    </location>
</feature>
<evidence type="ECO:0000313" key="4">
    <source>
        <dbReference type="Proteomes" id="UP000827092"/>
    </source>
</evidence>
<dbReference type="AlphaFoldDB" id="A0AAV6U8Z0"/>
<dbReference type="EMBL" id="JAFNEN010000570">
    <property type="protein sequence ID" value="KAG8180273.1"/>
    <property type="molecule type" value="Genomic_DNA"/>
</dbReference>
<gene>
    <name evidence="3" type="ORF">JTE90_013526</name>
</gene>
<dbReference type="Proteomes" id="UP000827092">
    <property type="component" value="Unassembled WGS sequence"/>
</dbReference>
<keyword evidence="4" id="KW-1185">Reference proteome</keyword>
<protein>
    <submittedName>
        <fullName evidence="3">Uncharacterized protein</fullName>
    </submittedName>
</protein>
<sequence length="183" mass="18588">MRFAKGASGGAKQLWICVVVLMLWITEIGSQESQEEDDFSTPEQTQPEDFESDANRGAVEAGYPSVSYPGPRGEVGEQGAPGYAGERGEPGETGSHGIPGRPGPSGPSGDLSAWLQNLAVQQGIGSEKGPPADAFQFMQAQVGPVGPTGTPGPHGPPGPQGFTGARGETGEPGPMGPPGHAGE</sequence>
<evidence type="ECO:0000313" key="3">
    <source>
        <dbReference type="EMBL" id="KAG8180273.1"/>
    </source>
</evidence>
<name>A0AAV6U8Z0_9ARAC</name>
<keyword evidence="2" id="KW-0732">Signal</keyword>
<feature type="region of interest" description="Disordered" evidence="1">
    <location>
        <begin position="31"/>
        <end position="112"/>
    </location>
</feature>
<evidence type="ECO:0000256" key="1">
    <source>
        <dbReference type="SAM" id="MobiDB-lite"/>
    </source>
</evidence>
<dbReference type="PANTHER" id="PTHR24637">
    <property type="entry name" value="COLLAGEN"/>
    <property type="match status" value="1"/>
</dbReference>
<dbReference type="PANTHER" id="PTHR24637:SF421">
    <property type="entry name" value="CUTICLE COLLAGEN DPY-2"/>
    <property type="match status" value="1"/>
</dbReference>
<evidence type="ECO:0000256" key="2">
    <source>
        <dbReference type="SAM" id="SignalP"/>
    </source>
</evidence>
<dbReference type="Pfam" id="PF01391">
    <property type="entry name" value="Collagen"/>
    <property type="match status" value="2"/>
</dbReference>
<feature type="region of interest" description="Disordered" evidence="1">
    <location>
        <begin position="124"/>
        <end position="183"/>
    </location>
</feature>
<comment type="caution">
    <text evidence="3">The sequence shown here is derived from an EMBL/GenBank/DDBJ whole genome shotgun (WGS) entry which is preliminary data.</text>
</comment>
<feature type="compositionally biased region" description="Acidic residues" evidence="1">
    <location>
        <begin position="33"/>
        <end position="52"/>
    </location>
</feature>
<accession>A0AAV6U8Z0</accession>
<proteinExistence type="predicted"/>
<feature type="chain" id="PRO_5043921965" evidence="2">
    <location>
        <begin position="31"/>
        <end position="183"/>
    </location>
</feature>